<dbReference type="Proteomes" id="UP001165960">
    <property type="component" value="Unassembled WGS sequence"/>
</dbReference>
<evidence type="ECO:0000313" key="1">
    <source>
        <dbReference type="EMBL" id="KAJ9058029.1"/>
    </source>
</evidence>
<keyword evidence="2" id="KW-1185">Reference proteome</keyword>
<reference evidence="1" key="1">
    <citation type="submission" date="2022-04" db="EMBL/GenBank/DDBJ databases">
        <title>Genome of the entomopathogenic fungus Entomophthora muscae.</title>
        <authorList>
            <person name="Elya C."/>
            <person name="Lovett B.R."/>
            <person name="Lee E."/>
            <person name="Macias A.M."/>
            <person name="Hajek A.E."/>
            <person name="De Bivort B.L."/>
            <person name="Kasson M.T."/>
            <person name="De Fine Licht H.H."/>
            <person name="Stajich J.E."/>
        </authorList>
    </citation>
    <scope>NUCLEOTIDE SEQUENCE</scope>
    <source>
        <strain evidence="1">Berkeley</strain>
    </source>
</reference>
<comment type="caution">
    <text evidence="1">The sequence shown here is derived from an EMBL/GenBank/DDBJ whole genome shotgun (WGS) entry which is preliminary data.</text>
</comment>
<dbReference type="EMBL" id="QTSX02005748">
    <property type="protein sequence ID" value="KAJ9058029.1"/>
    <property type="molecule type" value="Genomic_DNA"/>
</dbReference>
<sequence>MQFSILSITTVILAVSGAIDVQHSYIVKLKDTIRIPMQTHIDVVKSLFQDRTNFNEIKAIHENIGNMYNAKFSPNVLAKVKKMKEVEYVEPDSIVTIGTVQNNATWGLNRISQITKLRNTNYKYTYNYDGAGVTVYVVDTGIMINHPEFEGRARFGARFAGTNDKDENGHGTHCAGTVGSKSYGVAKKVNLVAVRVLDDEGAGAMSGVIAGIDWVVGHRKKSEPSIITMSLGGGIVRSLNLAVEAAVKNGITVLVAAGNEDQDACDTSPASAPNAITVGATDMYDRRADFSNYGKCVDVFAPGVDILSTWNNGKTNIISGTSMATPHVAGLVAVFLSESHDTPKEVTKKLVKLASKGMVRGARFGSPNLLVHNGVF</sequence>
<organism evidence="1 2">
    <name type="scientific">Entomophthora muscae</name>
    <dbReference type="NCBI Taxonomy" id="34485"/>
    <lineage>
        <taxon>Eukaryota</taxon>
        <taxon>Fungi</taxon>
        <taxon>Fungi incertae sedis</taxon>
        <taxon>Zoopagomycota</taxon>
        <taxon>Entomophthoromycotina</taxon>
        <taxon>Entomophthoromycetes</taxon>
        <taxon>Entomophthorales</taxon>
        <taxon>Entomophthoraceae</taxon>
        <taxon>Entomophthora</taxon>
    </lineage>
</organism>
<proteinExistence type="predicted"/>
<accession>A0ACC2S6M1</accession>
<gene>
    <name evidence="1" type="ORF">DSO57_1016711</name>
</gene>
<name>A0ACC2S6M1_9FUNG</name>
<evidence type="ECO:0000313" key="2">
    <source>
        <dbReference type="Proteomes" id="UP001165960"/>
    </source>
</evidence>
<protein>
    <submittedName>
        <fullName evidence="1">Uncharacterized protein</fullName>
    </submittedName>
</protein>